<reference evidence="5 6" key="1">
    <citation type="submission" date="2006-09" db="EMBL/GenBank/DDBJ databases">
        <authorList>
            <person name="Emerson D."/>
            <person name="Ferriera S."/>
            <person name="Johnson J."/>
            <person name="Kravitz S."/>
            <person name="Halpern A."/>
            <person name="Remington K."/>
            <person name="Beeson K."/>
            <person name="Tran B."/>
            <person name="Rogers Y.-H."/>
            <person name="Friedman R."/>
            <person name="Venter J.C."/>
        </authorList>
    </citation>
    <scope>NUCLEOTIDE SEQUENCE [LARGE SCALE GENOMIC DNA]</scope>
    <source>
        <strain evidence="5 6">PV-1</strain>
    </source>
</reference>
<dbReference type="GO" id="GO:0015074">
    <property type="term" value="P:DNA integration"/>
    <property type="evidence" value="ECO:0007669"/>
    <property type="project" value="UniProtKB-KW"/>
</dbReference>
<sequence>MAIQKRKWKNGRTTYRVQVYHRGKVVADATFDFRRDAQLFEAEVKTKLQRGDFVDTRLAERTLFGEALERYAENIVPRKKGARQEMSRVRTLSRSSLVRLPLSKIRTPDIIKYRDSRLKEVGPNSVRLELAVISHLFTVASRDWGMNYLSNPVARGVMPSVKQTARDRRLQPGEEDQLMQACKEYGGVIGDIVMFALETAMRRAEIASLRWEDIHGNIARLHDTKNGERRDVPLSSRAREIIHRRAKVRSLNDKRVFGIAPNGISQAFSRVCKHAGIVDLRFHDLRHEATSRLFERGLNPMQVASITGHKTLQMLKRYTHLRAEDLVALLD</sequence>
<comment type="caution">
    <text evidence="5">The sequence shown here is derived from an EMBL/GenBank/DDBJ whole genome shotgun (WGS) entry which is preliminary data.</text>
</comment>
<evidence type="ECO:0000256" key="2">
    <source>
        <dbReference type="ARBA" id="ARBA00023125"/>
    </source>
</evidence>
<evidence type="ECO:0000313" key="6">
    <source>
        <dbReference type="Proteomes" id="UP000005297"/>
    </source>
</evidence>
<dbReference type="Pfam" id="PF00589">
    <property type="entry name" value="Phage_integrase"/>
    <property type="match status" value="1"/>
</dbReference>
<dbReference type="EMBL" id="AATS01000001">
    <property type="protein sequence ID" value="EAU56052.1"/>
    <property type="molecule type" value="Genomic_DNA"/>
</dbReference>
<dbReference type="RefSeq" id="WP_009851197.1">
    <property type="nucleotide sequence ID" value="NZ_DS022295.1"/>
</dbReference>
<dbReference type="GO" id="GO:0003677">
    <property type="term" value="F:DNA binding"/>
    <property type="evidence" value="ECO:0007669"/>
    <property type="project" value="UniProtKB-KW"/>
</dbReference>
<dbReference type="Gene3D" id="1.10.150.130">
    <property type="match status" value="1"/>
</dbReference>
<dbReference type="FunCoup" id="Q0F389">
    <property type="interactions" value="58"/>
</dbReference>
<feature type="domain" description="Tyr recombinase" evidence="4">
    <location>
        <begin position="165"/>
        <end position="331"/>
    </location>
</feature>
<proteinExistence type="predicted"/>
<dbReference type="InterPro" id="IPR050090">
    <property type="entry name" value="Tyrosine_recombinase_XerCD"/>
</dbReference>
<dbReference type="Gene3D" id="1.10.443.10">
    <property type="entry name" value="Intergrase catalytic core"/>
    <property type="match status" value="1"/>
</dbReference>
<dbReference type="InterPro" id="IPR011010">
    <property type="entry name" value="DNA_brk_join_enz"/>
</dbReference>
<dbReference type="PANTHER" id="PTHR30349:SF94">
    <property type="entry name" value="INTEGRASE_RECOMBINASE HI_1414-RELATED"/>
    <property type="match status" value="1"/>
</dbReference>
<dbReference type="PROSITE" id="PS51898">
    <property type="entry name" value="TYR_RECOMBINASE"/>
    <property type="match status" value="1"/>
</dbReference>
<keyword evidence="3" id="KW-0233">DNA recombination</keyword>
<keyword evidence="1" id="KW-0229">DNA integration</keyword>
<dbReference type="GO" id="GO:0006310">
    <property type="term" value="P:DNA recombination"/>
    <property type="evidence" value="ECO:0007669"/>
    <property type="project" value="UniProtKB-KW"/>
</dbReference>
<accession>Q0F389</accession>
<dbReference type="InterPro" id="IPR010998">
    <property type="entry name" value="Integrase_recombinase_N"/>
</dbReference>
<dbReference type="InterPro" id="IPR013762">
    <property type="entry name" value="Integrase-like_cat_sf"/>
</dbReference>
<evidence type="ECO:0000256" key="1">
    <source>
        <dbReference type="ARBA" id="ARBA00022908"/>
    </source>
</evidence>
<dbReference type="Proteomes" id="UP000005297">
    <property type="component" value="Unassembled WGS sequence"/>
</dbReference>
<evidence type="ECO:0000256" key="3">
    <source>
        <dbReference type="ARBA" id="ARBA00023172"/>
    </source>
</evidence>
<evidence type="ECO:0000313" key="5">
    <source>
        <dbReference type="EMBL" id="EAU56052.1"/>
    </source>
</evidence>
<keyword evidence="6" id="KW-1185">Reference proteome</keyword>
<dbReference type="InParanoid" id="Q0F389"/>
<dbReference type="HOGENOM" id="CLU_027562_32_1_0"/>
<dbReference type="eggNOG" id="COG0582">
    <property type="taxonomic scope" value="Bacteria"/>
</dbReference>
<keyword evidence="2" id="KW-0238">DNA-binding</keyword>
<dbReference type="PANTHER" id="PTHR30349">
    <property type="entry name" value="PHAGE INTEGRASE-RELATED"/>
    <property type="match status" value="1"/>
</dbReference>
<dbReference type="AlphaFoldDB" id="Q0F389"/>
<dbReference type="SUPFAM" id="SSF56349">
    <property type="entry name" value="DNA breaking-rejoining enzymes"/>
    <property type="match status" value="1"/>
</dbReference>
<dbReference type="InterPro" id="IPR002104">
    <property type="entry name" value="Integrase_catalytic"/>
</dbReference>
<name>Q0F389_9PROT</name>
<evidence type="ECO:0000259" key="4">
    <source>
        <dbReference type="PROSITE" id="PS51898"/>
    </source>
</evidence>
<gene>
    <name evidence="5" type="ORF">SPV1_04508</name>
</gene>
<protein>
    <submittedName>
        <fullName evidence="5">Site-specific recombinase, phage integrase family protein</fullName>
    </submittedName>
</protein>
<dbReference type="CDD" id="cd00796">
    <property type="entry name" value="INT_Rci_Hp1_C"/>
    <property type="match status" value="1"/>
</dbReference>
<organism evidence="5 6">
    <name type="scientific">Mariprofundus ferrooxydans PV-1</name>
    <dbReference type="NCBI Taxonomy" id="314345"/>
    <lineage>
        <taxon>Bacteria</taxon>
        <taxon>Pseudomonadati</taxon>
        <taxon>Pseudomonadota</taxon>
        <taxon>Candidatius Mariprofundia</taxon>
        <taxon>Mariprofundales</taxon>
        <taxon>Mariprofundaceae</taxon>
        <taxon>Mariprofundus</taxon>
    </lineage>
</organism>